<name>A0A852YUM4_9ACTN</name>
<dbReference type="Pfam" id="PF13279">
    <property type="entry name" value="4HBT_2"/>
    <property type="match status" value="1"/>
</dbReference>
<protein>
    <submittedName>
        <fullName evidence="1">Enediyne biosynthesis thioesterase</fullName>
    </submittedName>
</protein>
<accession>A0A852YUM4</accession>
<dbReference type="EMBL" id="JACBYW010000001">
    <property type="protein sequence ID" value="NYH77678.1"/>
    <property type="molecule type" value="Genomic_DNA"/>
</dbReference>
<comment type="caution">
    <text evidence="1">The sequence shown here is derived from an EMBL/GenBank/DDBJ whole genome shotgun (WGS) entry which is preliminary data.</text>
</comment>
<dbReference type="Proteomes" id="UP000548304">
    <property type="component" value="Unassembled WGS sequence"/>
</dbReference>
<sequence>MTLEETNLVGNVYFVNYLRWQGQCREHFLVDHAPGVLRALRADLAMVTLSCHCDFFSELYAADTVELRMTLEGMDETTVSMGFDYYRLAGSAELVARGTQTIGCTSRSAGNQRTVPVPEELRAALEPYEKVV</sequence>
<dbReference type="SUPFAM" id="SSF54637">
    <property type="entry name" value="Thioesterase/thiol ester dehydrase-isomerase"/>
    <property type="match status" value="1"/>
</dbReference>
<evidence type="ECO:0000313" key="1">
    <source>
        <dbReference type="EMBL" id="NYH77678.1"/>
    </source>
</evidence>
<keyword evidence="2" id="KW-1185">Reference proteome</keyword>
<reference evidence="1 2" key="1">
    <citation type="submission" date="2020-07" db="EMBL/GenBank/DDBJ databases">
        <title>Genomic Encyclopedia of Type Strains, Phase III (KMG-III): the genomes of soil and plant-associated and newly described type strains.</title>
        <authorList>
            <person name="Whitman W."/>
        </authorList>
    </citation>
    <scope>NUCLEOTIDE SEQUENCE [LARGE SCALE GENOMIC DNA]</scope>
    <source>
        <strain evidence="1 2">CECT 8576</strain>
    </source>
</reference>
<proteinExistence type="predicted"/>
<organism evidence="1 2">
    <name type="scientific">Actinopolyspora biskrensis</name>
    <dbReference type="NCBI Taxonomy" id="1470178"/>
    <lineage>
        <taxon>Bacteria</taxon>
        <taxon>Bacillati</taxon>
        <taxon>Actinomycetota</taxon>
        <taxon>Actinomycetes</taxon>
        <taxon>Actinopolysporales</taxon>
        <taxon>Actinopolysporaceae</taxon>
        <taxon>Actinopolyspora</taxon>
    </lineage>
</organism>
<dbReference type="AlphaFoldDB" id="A0A852YUM4"/>
<dbReference type="RefSeq" id="WP_179534167.1">
    <property type="nucleotide sequence ID" value="NZ_JACBYW010000001.1"/>
</dbReference>
<dbReference type="CDD" id="cd00586">
    <property type="entry name" value="4HBT"/>
    <property type="match status" value="1"/>
</dbReference>
<gene>
    <name evidence="1" type="ORF">FHR84_000992</name>
</gene>
<dbReference type="Gene3D" id="3.10.129.10">
    <property type="entry name" value="Hotdog Thioesterase"/>
    <property type="match status" value="1"/>
</dbReference>
<evidence type="ECO:0000313" key="2">
    <source>
        <dbReference type="Proteomes" id="UP000548304"/>
    </source>
</evidence>
<dbReference type="InterPro" id="IPR029069">
    <property type="entry name" value="HotDog_dom_sf"/>
</dbReference>